<evidence type="ECO:0000256" key="3">
    <source>
        <dbReference type="ARBA" id="ARBA00022989"/>
    </source>
</evidence>
<evidence type="ECO:0000256" key="5">
    <source>
        <dbReference type="SAM" id="MobiDB-lite"/>
    </source>
</evidence>
<feature type="domain" description="STAS" evidence="7">
    <location>
        <begin position="539"/>
        <end position="665"/>
    </location>
</feature>
<evidence type="ECO:0000313" key="8">
    <source>
        <dbReference type="EMBL" id="KAF9075595.1"/>
    </source>
</evidence>
<dbReference type="InterPro" id="IPR002645">
    <property type="entry name" value="STAS_dom"/>
</dbReference>
<keyword evidence="9" id="KW-1185">Reference proteome</keyword>
<gene>
    <name evidence="8" type="ORF">BDP27DRAFT_1380731</name>
</gene>
<feature type="transmembrane region" description="Helical" evidence="6">
    <location>
        <begin position="124"/>
        <end position="143"/>
    </location>
</feature>
<dbReference type="GO" id="GO:0016020">
    <property type="term" value="C:membrane"/>
    <property type="evidence" value="ECO:0007669"/>
    <property type="project" value="UniProtKB-SubCell"/>
</dbReference>
<protein>
    <submittedName>
        <fullName evidence="8">Sulfate anion transporter</fullName>
    </submittedName>
</protein>
<accession>A0A9P5Q8E3</accession>
<reference evidence="8" key="1">
    <citation type="submission" date="2020-11" db="EMBL/GenBank/DDBJ databases">
        <authorList>
            <consortium name="DOE Joint Genome Institute"/>
            <person name="Ahrendt S."/>
            <person name="Riley R."/>
            <person name="Andreopoulos W."/>
            <person name="Labutti K."/>
            <person name="Pangilinan J."/>
            <person name="Ruiz-Duenas F.J."/>
            <person name="Barrasa J.M."/>
            <person name="Sanchez-Garcia M."/>
            <person name="Camarero S."/>
            <person name="Miyauchi S."/>
            <person name="Serrano A."/>
            <person name="Linde D."/>
            <person name="Babiker R."/>
            <person name="Drula E."/>
            <person name="Ayuso-Fernandez I."/>
            <person name="Pacheco R."/>
            <person name="Padilla G."/>
            <person name="Ferreira P."/>
            <person name="Barriuso J."/>
            <person name="Kellner H."/>
            <person name="Castanera R."/>
            <person name="Alfaro M."/>
            <person name="Ramirez L."/>
            <person name="Pisabarro A.G."/>
            <person name="Kuo A."/>
            <person name="Tritt A."/>
            <person name="Lipzen A."/>
            <person name="He G."/>
            <person name="Yan M."/>
            <person name="Ng V."/>
            <person name="Cullen D."/>
            <person name="Martin F."/>
            <person name="Rosso M.-N."/>
            <person name="Henrissat B."/>
            <person name="Hibbett D."/>
            <person name="Martinez A.T."/>
            <person name="Grigoriev I.V."/>
        </authorList>
    </citation>
    <scope>NUCLEOTIDE SEQUENCE</scope>
    <source>
        <strain evidence="8">AH 40177</strain>
    </source>
</reference>
<dbReference type="Pfam" id="PF00916">
    <property type="entry name" value="Sulfate_transp"/>
    <property type="match status" value="1"/>
</dbReference>
<evidence type="ECO:0000256" key="4">
    <source>
        <dbReference type="ARBA" id="ARBA00023136"/>
    </source>
</evidence>
<evidence type="ECO:0000256" key="6">
    <source>
        <dbReference type="SAM" id="Phobius"/>
    </source>
</evidence>
<feature type="transmembrane region" description="Helical" evidence="6">
    <location>
        <begin position="417"/>
        <end position="439"/>
    </location>
</feature>
<dbReference type="InterPro" id="IPR011547">
    <property type="entry name" value="SLC26A/SulP_dom"/>
</dbReference>
<keyword evidence="2 6" id="KW-0812">Transmembrane</keyword>
<feature type="transmembrane region" description="Helical" evidence="6">
    <location>
        <begin position="182"/>
        <end position="205"/>
    </location>
</feature>
<feature type="transmembrane region" description="Helical" evidence="6">
    <location>
        <begin position="217"/>
        <end position="236"/>
    </location>
</feature>
<dbReference type="AlphaFoldDB" id="A0A9P5Q8E3"/>
<dbReference type="Pfam" id="PF01740">
    <property type="entry name" value="STAS"/>
    <property type="match status" value="1"/>
</dbReference>
<evidence type="ECO:0000256" key="1">
    <source>
        <dbReference type="ARBA" id="ARBA00004141"/>
    </source>
</evidence>
<dbReference type="CDD" id="cd07042">
    <property type="entry name" value="STAS_SulP_like_sulfate_transporter"/>
    <property type="match status" value="1"/>
</dbReference>
<dbReference type="InterPro" id="IPR001902">
    <property type="entry name" value="SLC26A/SulP_fam"/>
</dbReference>
<dbReference type="PROSITE" id="PS50801">
    <property type="entry name" value="STAS"/>
    <property type="match status" value="1"/>
</dbReference>
<dbReference type="Gene3D" id="3.30.750.24">
    <property type="entry name" value="STAS domain"/>
    <property type="match status" value="1"/>
</dbReference>
<dbReference type="PANTHER" id="PTHR11814">
    <property type="entry name" value="SULFATE TRANSPORTER"/>
    <property type="match status" value="1"/>
</dbReference>
<dbReference type="InterPro" id="IPR036513">
    <property type="entry name" value="STAS_dom_sf"/>
</dbReference>
<dbReference type="Proteomes" id="UP000772434">
    <property type="component" value="Unassembled WGS sequence"/>
</dbReference>
<feature type="transmembrane region" description="Helical" evidence="6">
    <location>
        <begin position="271"/>
        <end position="289"/>
    </location>
</feature>
<evidence type="ECO:0000313" key="9">
    <source>
        <dbReference type="Proteomes" id="UP000772434"/>
    </source>
</evidence>
<comment type="subcellular location">
    <subcellularLocation>
        <location evidence="1">Membrane</location>
        <topology evidence="1">Multi-pass membrane protein</topology>
    </subcellularLocation>
</comment>
<dbReference type="SUPFAM" id="SSF52091">
    <property type="entry name" value="SpoIIaa-like"/>
    <property type="match status" value="1"/>
</dbReference>
<feature type="region of interest" description="Disordered" evidence="5">
    <location>
        <begin position="1"/>
        <end position="40"/>
    </location>
</feature>
<dbReference type="OrthoDB" id="427213at2759"/>
<organism evidence="8 9">
    <name type="scientific">Rhodocollybia butyracea</name>
    <dbReference type="NCBI Taxonomy" id="206335"/>
    <lineage>
        <taxon>Eukaryota</taxon>
        <taxon>Fungi</taxon>
        <taxon>Dikarya</taxon>
        <taxon>Basidiomycota</taxon>
        <taxon>Agaricomycotina</taxon>
        <taxon>Agaricomycetes</taxon>
        <taxon>Agaricomycetidae</taxon>
        <taxon>Agaricales</taxon>
        <taxon>Marasmiineae</taxon>
        <taxon>Omphalotaceae</taxon>
        <taxon>Rhodocollybia</taxon>
    </lineage>
</organism>
<keyword evidence="4 6" id="KW-0472">Membrane</keyword>
<dbReference type="EMBL" id="JADNRY010000009">
    <property type="protein sequence ID" value="KAF9075595.1"/>
    <property type="molecule type" value="Genomic_DNA"/>
</dbReference>
<name>A0A9P5Q8E3_9AGAR</name>
<evidence type="ECO:0000256" key="2">
    <source>
        <dbReference type="ARBA" id="ARBA00022692"/>
    </source>
</evidence>
<feature type="transmembrane region" description="Helical" evidence="6">
    <location>
        <begin position="445"/>
        <end position="463"/>
    </location>
</feature>
<evidence type="ECO:0000259" key="7">
    <source>
        <dbReference type="PROSITE" id="PS50801"/>
    </source>
</evidence>
<comment type="caution">
    <text evidence="8">The sequence shown here is derived from an EMBL/GenBank/DDBJ whole genome shotgun (WGS) entry which is preliminary data.</text>
</comment>
<sequence>MANYVPSEDRHRPPHLRTASAASSIVGAEGVMTPRSERGPLLETDIERLGGASRDSQYGSTSGNIKASQGRKKLRKKIQYYIPSFGWIPKYSTSSLGGDLLAGVTVASMLIPQSVSYASSLAKLSPVTGLFSASIPGIIYAFLGTSRHMNVAPEAALSLLLGQAVDDIRRDLDDPHGAEGDAVGLAVATTITIQIGLISFMFGFIRLGFLDVILSRALLRGFIAAMAVIILIEQLIPMLGLVPLEHIVHPSTTVEKLLFLIENAFTKSDPTTIIISFVALGTLVAVRMFKGMFKPYWFIYRLPEVLLVVLNFTGTKKNVDILGSVKVITSGTFFQFPIRPSNMKYLHRTTSTAVVSAVVGYLDSMVAAKQAAARFGYSISPNRELVALGASNIGASLIPGTLPAFGSIGRTRINGDVGGVTQMASLVCSAVVLLATFFLLPWLYYLPKCVLASIITLVVLSLLQETPHDLIYYWKMGAWMDLLLVTLTFVLSIVWNIEVGIVVSLIISLLLVVHRSSKTRMSILGRIPGTDSWKPINENPEAEEDVSGALIIQIRENLDFANAAQLKERLRRLELYGVDKSHPSEDPRRTQATVLVFHMADMDHCDASACQIFYELIEEYRSRGVEIFITHLRAETLKVFERAGIVKLLGPDAFHENVANAVAKIRSNSW</sequence>
<proteinExistence type="predicted"/>
<dbReference type="GO" id="GO:0055085">
    <property type="term" value="P:transmembrane transport"/>
    <property type="evidence" value="ECO:0007669"/>
    <property type="project" value="InterPro"/>
</dbReference>
<feature type="transmembrane region" description="Helical" evidence="6">
    <location>
        <begin position="493"/>
        <end position="513"/>
    </location>
</feature>
<keyword evidence="3 6" id="KW-1133">Transmembrane helix</keyword>